<feature type="non-terminal residue" evidence="1">
    <location>
        <position position="1"/>
    </location>
</feature>
<dbReference type="AlphaFoldDB" id="A0A134A6L9"/>
<dbReference type="PATRIC" id="fig|157687.3.peg.1605"/>
<gene>
    <name evidence="1" type="ORF">HMPREF3180_01614</name>
</gene>
<keyword evidence="2" id="KW-1185">Reference proteome</keyword>
<evidence type="ECO:0000313" key="1">
    <source>
        <dbReference type="EMBL" id="KXB63354.1"/>
    </source>
</evidence>
<organism evidence="1 2">
    <name type="scientific">Leptotrichia wadei</name>
    <dbReference type="NCBI Taxonomy" id="157687"/>
    <lineage>
        <taxon>Bacteria</taxon>
        <taxon>Fusobacteriati</taxon>
        <taxon>Fusobacteriota</taxon>
        <taxon>Fusobacteriia</taxon>
        <taxon>Fusobacteriales</taxon>
        <taxon>Leptotrichiaceae</taxon>
        <taxon>Leptotrichia</taxon>
    </lineage>
</organism>
<dbReference type="Proteomes" id="UP000070483">
    <property type="component" value="Unassembled WGS sequence"/>
</dbReference>
<dbReference type="EMBL" id="LSDD01000113">
    <property type="protein sequence ID" value="KXB63354.1"/>
    <property type="molecule type" value="Genomic_DNA"/>
</dbReference>
<reference evidence="2" key="1">
    <citation type="submission" date="2016-01" db="EMBL/GenBank/DDBJ databases">
        <authorList>
            <person name="Mitreva M."/>
            <person name="Pepin K.H."/>
            <person name="Mihindukulasuriya K.A."/>
            <person name="Fulton R."/>
            <person name="Fronick C."/>
            <person name="O'Laughlin M."/>
            <person name="Miner T."/>
            <person name="Herter B."/>
            <person name="Rosa B.A."/>
            <person name="Cordes M."/>
            <person name="Tomlinson C."/>
            <person name="Wollam A."/>
            <person name="Palsikar V.B."/>
            <person name="Mardis E.R."/>
            <person name="Wilson R.K."/>
        </authorList>
    </citation>
    <scope>NUCLEOTIDE SEQUENCE [LARGE SCALE GENOMIC DNA]</scope>
    <source>
        <strain evidence="2">KA00185</strain>
    </source>
</reference>
<dbReference type="RefSeq" id="WP_231724334.1">
    <property type="nucleotide sequence ID" value="NZ_KQ960091.1"/>
</dbReference>
<name>A0A134A6L9_9FUSO</name>
<proteinExistence type="predicted"/>
<dbReference type="Pfam" id="PF20295">
    <property type="entry name" value="MC8"/>
    <property type="match status" value="1"/>
</dbReference>
<comment type="caution">
    <text evidence="1">The sequence shown here is derived from an EMBL/GenBank/DDBJ whole genome shotgun (WGS) entry which is preliminary data.</text>
</comment>
<sequence length="84" mass="10062">KGAIYMIRPDKFMDLKTSVLFVSGEIIKKILKTKNKSIKYSTLYNFFYEKYKEDTEYNFPPALNFLFLLDKIEYSLSKDEVRLK</sequence>
<dbReference type="InterPro" id="IPR046895">
    <property type="entry name" value="ABC-3C_MC8"/>
</dbReference>
<dbReference type="STRING" id="157687.HMPREF3180_01614"/>
<accession>A0A134A6L9</accession>
<evidence type="ECO:0000313" key="2">
    <source>
        <dbReference type="Proteomes" id="UP000070483"/>
    </source>
</evidence>
<protein>
    <submittedName>
        <fullName evidence="1">Uncharacterized protein</fullName>
    </submittedName>
</protein>